<gene>
    <name evidence="4" type="ORF">LY89DRAFT_740776</name>
</gene>
<dbReference type="STRING" id="149040.A0A132BBA0"/>
<evidence type="ECO:0000313" key="5">
    <source>
        <dbReference type="Proteomes" id="UP000070700"/>
    </source>
</evidence>
<dbReference type="GeneID" id="28830353"/>
<sequence length="357" mass="39659">MAKENIKLSFSEKVNFFWVLATAPFFVGWVGLRHYLLPPKDSPGVARIVATTLLKTFCRLSQRQMKGMINLPLTGKVIEQYCTKHELAHEVEHLPNNATLHWVGSRPAKRSNVVLYFHGGGYNLPASPEHVVFAALCASEANSSLAMLEYTLAPEGHFPTQLIQAAEALKHILTITPPSRIFIAGDSAGAHLSLSLLSHIMHPLPGVTPIKLSEDLGGICPMSPFLSFDYNKESYDYNAERDYLSLSQVKEFNASFKKPGLTDEEALKDPALSLGDAPAGWWKNCPVDRVLLTMGAWEVFLDDCKAFGERLQSEASPKTMVEVVIGRKEVHAPCLQDTFLKRKDGDSWNAVMNWMSF</sequence>
<evidence type="ECO:0000259" key="3">
    <source>
        <dbReference type="Pfam" id="PF07859"/>
    </source>
</evidence>
<dbReference type="SUPFAM" id="SSF53474">
    <property type="entry name" value="alpha/beta-Hydrolases"/>
    <property type="match status" value="1"/>
</dbReference>
<keyword evidence="1 4" id="KW-0378">Hydrolase</keyword>
<evidence type="ECO:0000313" key="4">
    <source>
        <dbReference type="EMBL" id="KUJ09700.1"/>
    </source>
</evidence>
<keyword evidence="5" id="KW-1185">Reference proteome</keyword>
<dbReference type="Proteomes" id="UP000070700">
    <property type="component" value="Unassembled WGS sequence"/>
</dbReference>
<accession>A0A132BBA0</accession>
<dbReference type="FunCoup" id="A0A132BBA0">
    <property type="interactions" value="17"/>
</dbReference>
<dbReference type="EMBL" id="KQ947431">
    <property type="protein sequence ID" value="KUJ09700.1"/>
    <property type="molecule type" value="Genomic_DNA"/>
</dbReference>
<dbReference type="RefSeq" id="XP_018064055.1">
    <property type="nucleotide sequence ID" value="XM_018220627.1"/>
</dbReference>
<proteinExistence type="predicted"/>
<keyword evidence="2" id="KW-0472">Membrane</keyword>
<dbReference type="InterPro" id="IPR029058">
    <property type="entry name" value="AB_hydrolase_fold"/>
</dbReference>
<keyword evidence="2" id="KW-1133">Transmembrane helix</keyword>
<dbReference type="InParanoid" id="A0A132BBA0"/>
<keyword evidence="2" id="KW-0812">Transmembrane</keyword>
<dbReference type="AlphaFoldDB" id="A0A132BBA0"/>
<evidence type="ECO:0000256" key="2">
    <source>
        <dbReference type="SAM" id="Phobius"/>
    </source>
</evidence>
<dbReference type="Gene3D" id="3.40.50.1820">
    <property type="entry name" value="alpha/beta hydrolase"/>
    <property type="match status" value="1"/>
</dbReference>
<feature type="domain" description="Alpha/beta hydrolase fold-3" evidence="3">
    <location>
        <begin position="114"/>
        <end position="322"/>
    </location>
</feature>
<dbReference type="PANTHER" id="PTHR48081">
    <property type="entry name" value="AB HYDROLASE SUPERFAMILY PROTEIN C4A8.06C"/>
    <property type="match status" value="1"/>
</dbReference>
<name>A0A132BBA0_MOLSC</name>
<dbReference type="OrthoDB" id="2152029at2759"/>
<dbReference type="GO" id="GO:0016787">
    <property type="term" value="F:hydrolase activity"/>
    <property type="evidence" value="ECO:0007669"/>
    <property type="project" value="UniProtKB-KW"/>
</dbReference>
<protein>
    <submittedName>
        <fullName evidence="4">Alpha/beta-hydrolase</fullName>
    </submittedName>
</protein>
<dbReference type="KEGG" id="psco:LY89DRAFT_740776"/>
<dbReference type="PANTHER" id="PTHR48081:SF31">
    <property type="entry name" value="STERYL ACETYL HYDROLASE MUG81-RELATED"/>
    <property type="match status" value="1"/>
</dbReference>
<reference evidence="4 5" key="1">
    <citation type="submission" date="2015-10" db="EMBL/GenBank/DDBJ databases">
        <title>Full genome of DAOMC 229536 Phialocephala scopiformis, a fungal endophyte of spruce producing the potent anti-insectan compound rugulosin.</title>
        <authorList>
            <consortium name="DOE Joint Genome Institute"/>
            <person name="Walker A.K."/>
            <person name="Frasz S.L."/>
            <person name="Seifert K.A."/>
            <person name="Miller J.D."/>
            <person name="Mondo S.J."/>
            <person name="Labutti K."/>
            <person name="Lipzen A."/>
            <person name="Dockter R."/>
            <person name="Kennedy M."/>
            <person name="Grigoriev I.V."/>
            <person name="Spatafora J.W."/>
        </authorList>
    </citation>
    <scope>NUCLEOTIDE SEQUENCE [LARGE SCALE GENOMIC DNA]</scope>
    <source>
        <strain evidence="4 5">CBS 120377</strain>
    </source>
</reference>
<dbReference type="InterPro" id="IPR013094">
    <property type="entry name" value="AB_hydrolase_3"/>
</dbReference>
<dbReference type="Pfam" id="PF07859">
    <property type="entry name" value="Abhydrolase_3"/>
    <property type="match status" value="1"/>
</dbReference>
<feature type="transmembrane region" description="Helical" evidence="2">
    <location>
        <begin position="15"/>
        <end position="32"/>
    </location>
</feature>
<organism evidence="4 5">
    <name type="scientific">Mollisia scopiformis</name>
    <name type="common">Conifer needle endophyte fungus</name>
    <name type="synonym">Phialocephala scopiformis</name>
    <dbReference type="NCBI Taxonomy" id="149040"/>
    <lineage>
        <taxon>Eukaryota</taxon>
        <taxon>Fungi</taxon>
        <taxon>Dikarya</taxon>
        <taxon>Ascomycota</taxon>
        <taxon>Pezizomycotina</taxon>
        <taxon>Leotiomycetes</taxon>
        <taxon>Helotiales</taxon>
        <taxon>Mollisiaceae</taxon>
        <taxon>Mollisia</taxon>
    </lineage>
</organism>
<dbReference type="InterPro" id="IPR050300">
    <property type="entry name" value="GDXG_lipolytic_enzyme"/>
</dbReference>
<evidence type="ECO:0000256" key="1">
    <source>
        <dbReference type="ARBA" id="ARBA00022801"/>
    </source>
</evidence>